<evidence type="ECO:0000256" key="1">
    <source>
        <dbReference type="ARBA" id="ARBA00004613"/>
    </source>
</evidence>
<evidence type="ECO:0000256" key="2">
    <source>
        <dbReference type="ARBA" id="ARBA00006006"/>
    </source>
</evidence>
<dbReference type="GO" id="GO:0008270">
    <property type="term" value="F:zinc ion binding"/>
    <property type="evidence" value="ECO:0007669"/>
    <property type="project" value="InterPro"/>
</dbReference>
<protein>
    <recommendedName>
        <fullName evidence="12">Extracellular metalloproteinase</fullName>
        <ecNumber evidence="12">3.4.24.-</ecNumber>
    </recommendedName>
    <alternativeName>
        <fullName evidence="12">Fungalysin</fullName>
    </alternativeName>
</protein>
<evidence type="ECO:0000256" key="4">
    <source>
        <dbReference type="ARBA" id="ARBA00022670"/>
    </source>
</evidence>
<name>A0A423VHV7_CYTCH</name>
<feature type="region of interest" description="Disordered" evidence="13">
    <location>
        <begin position="677"/>
        <end position="700"/>
    </location>
</feature>
<sequence length="801" mass="90021">MFWLLPFGLLATALAHPLASPTALDTVSNSLSTRDKLLQAHFPVPGDVDEGKRTGPSKVVYGRKYGLPENEPAWMQAAIAHVEKTIPGLKFKIDDHSYLDDMMNLAHITLSQIHFGLPIDNTAVQVTVDGDDNSIIQMSYHMAYFGALPEENPFEKRGLISPVRAFKEAVKKLKIDVNTTVASAEDVAGPEPQNFRIQNVTGCPQAPVAELVYHIRDSKAFLTWGLKIAHLKGYIEVWVDAWDAQHIVDTWSDPRQGKRSLSRRSSGPADAEFLVYPWEVENPNEGSRKIVSNPWTMWNSPDLFPWISDGSKVYDTTIGNNAIAQIGHEDLSTPTDDDYRPVSAKHKFTYPYDPSLPAENQRDAAITQAFYIVNMYHDLLYELGFKEKDGNFQTNNGDKGGIGNDPMVVDVQKPGAKNNAHFVHFGPEDGGKCRIELDLWDYPDPERDGAFEMYLLIHEYTHGLTMRLVNPKDRDCLGPGKVGDSKFLNEGFGLDEGWSEFMSFALRIKKGDTRNTVYATFPYVNPGKVGTTPWTIDRQVNKLTLEDLNRLTEEHDQGHVWSTVLFEVLWNLVDKYGITDTLKPEFRPNDPNNVPTDGRFLAMKLVIEGMKLIQCSSSILHARDAFLQAEKTITNGENRCLVYEAFAFRGMGQNAVHEHFTDRKDGTFINGFEVPEECQDNRPTLPPSPPPPPHPSPFETRDRYCSFNESTGYYQIHTMDWDKNPGICAIGLPLRVKQLCHANVKDWKCRRGGPDMQEVVMDFRLEPHRGGSPEASSHAMCVALGLYKASNMGSKIHCYEG</sequence>
<dbReference type="OrthoDB" id="3227768at2759"/>
<dbReference type="Gene3D" id="1.10.390.10">
    <property type="entry name" value="Neutral Protease Domain 2"/>
    <property type="match status" value="1"/>
</dbReference>
<feature type="binding site" evidence="11">
    <location>
        <position position="270"/>
    </location>
    <ligand>
        <name>Zn(2+)</name>
        <dbReference type="ChEBI" id="CHEBI:29105"/>
        <note>catalytic</note>
    </ligand>
</feature>
<dbReference type="GO" id="GO:0006508">
    <property type="term" value="P:proteolysis"/>
    <property type="evidence" value="ECO:0007669"/>
    <property type="project" value="UniProtKB-KW"/>
</dbReference>
<dbReference type="PRINTS" id="PR00999">
    <property type="entry name" value="FUNGALYSIN"/>
</dbReference>
<comment type="cofactor">
    <cofactor evidence="11">
        <name>Zn(2+)</name>
        <dbReference type="ChEBI" id="CHEBI:29105"/>
    </cofactor>
    <text evidence="11">Binds 1 zinc ion per subunit.</text>
</comment>
<comment type="caution">
    <text evidence="15">The sequence shown here is derived from an EMBL/GenBank/DDBJ whole genome shotgun (WGS) entry which is preliminary data.</text>
</comment>
<dbReference type="CDD" id="cd09596">
    <property type="entry name" value="M36"/>
    <property type="match status" value="1"/>
</dbReference>
<feature type="binding site" evidence="11">
    <location>
        <position position="496"/>
    </location>
    <ligand>
        <name>Zn(2+)</name>
        <dbReference type="ChEBI" id="CHEBI:29105"/>
        <note>catalytic</note>
    </ligand>
</feature>
<keyword evidence="14" id="KW-0732">Signal</keyword>
<evidence type="ECO:0000256" key="6">
    <source>
        <dbReference type="ARBA" id="ARBA00022801"/>
    </source>
</evidence>
<feature type="signal peptide" evidence="14">
    <location>
        <begin position="1"/>
        <end position="15"/>
    </location>
</feature>
<evidence type="ECO:0000256" key="11">
    <source>
        <dbReference type="PIRSR" id="PIRSR601842-2"/>
    </source>
</evidence>
<keyword evidence="5 11" id="KW-0479">Metal-binding</keyword>
<evidence type="ECO:0000256" key="10">
    <source>
        <dbReference type="PIRSR" id="PIRSR601842-1"/>
    </source>
</evidence>
<proteinExistence type="inferred from homology"/>
<organism evidence="15 16">
    <name type="scientific">Cytospora chrysosperma</name>
    <name type="common">Cytospora canker fungus</name>
    <name type="synonym">Sphaeria chrysosperma</name>
    <dbReference type="NCBI Taxonomy" id="252740"/>
    <lineage>
        <taxon>Eukaryota</taxon>
        <taxon>Fungi</taxon>
        <taxon>Dikarya</taxon>
        <taxon>Ascomycota</taxon>
        <taxon>Pezizomycotina</taxon>
        <taxon>Sordariomycetes</taxon>
        <taxon>Sordariomycetidae</taxon>
        <taxon>Diaporthales</taxon>
        <taxon>Cytosporaceae</taxon>
        <taxon>Cytospora</taxon>
    </lineage>
</organism>
<gene>
    <name evidence="15" type="ORF">VSDG_07435</name>
</gene>
<evidence type="ECO:0000256" key="5">
    <source>
        <dbReference type="ARBA" id="ARBA00022723"/>
    </source>
</evidence>
<evidence type="ECO:0000256" key="12">
    <source>
        <dbReference type="RuleBase" id="RU364017"/>
    </source>
</evidence>
<keyword evidence="8 12" id="KW-0482">Metalloprotease</keyword>
<evidence type="ECO:0000313" key="15">
    <source>
        <dbReference type="EMBL" id="ROV90605.1"/>
    </source>
</evidence>
<dbReference type="EMBL" id="LJZO01000049">
    <property type="protein sequence ID" value="ROV90605.1"/>
    <property type="molecule type" value="Genomic_DNA"/>
</dbReference>
<keyword evidence="4 12" id="KW-0645">Protease</keyword>
<dbReference type="Pfam" id="PF02128">
    <property type="entry name" value="Peptidase_M36"/>
    <property type="match status" value="1"/>
</dbReference>
<evidence type="ECO:0000256" key="3">
    <source>
        <dbReference type="ARBA" id="ARBA00022525"/>
    </source>
</evidence>
<evidence type="ECO:0000256" key="13">
    <source>
        <dbReference type="SAM" id="MobiDB-lite"/>
    </source>
</evidence>
<dbReference type="PANTHER" id="PTHR33478">
    <property type="entry name" value="EXTRACELLULAR METALLOPROTEINASE MEP"/>
    <property type="match status" value="1"/>
</dbReference>
<dbReference type="InterPro" id="IPR027268">
    <property type="entry name" value="Peptidase_M4/M1_CTD_sf"/>
</dbReference>
<evidence type="ECO:0000313" key="16">
    <source>
        <dbReference type="Proteomes" id="UP000284375"/>
    </source>
</evidence>
<dbReference type="AlphaFoldDB" id="A0A423VHV7"/>
<dbReference type="GO" id="GO:0005576">
    <property type="term" value="C:extracellular region"/>
    <property type="evidence" value="ECO:0007669"/>
    <property type="project" value="UniProtKB-SubCell"/>
</dbReference>
<evidence type="ECO:0000256" key="7">
    <source>
        <dbReference type="ARBA" id="ARBA00022833"/>
    </source>
</evidence>
<comment type="subcellular location">
    <subcellularLocation>
        <location evidence="1 12">Secreted</location>
    </subcellularLocation>
</comment>
<dbReference type="Gene3D" id="3.10.170.10">
    <property type="match status" value="1"/>
</dbReference>
<comment type="similarity">
    <text evidence="2 12">Belongs to the peptidase M36 family.</text>
</comment>
<feature type="binding site" evidence="11">
    <location>
        <position position="458"/>
    </location>
    <ligand>
        <name>Zn(2+)</name>
        <dbReference type="ChEBI" id="CHEBI:29105"/>
        <note>catalytic</note>
    </ligand>
</feature>
<evidence type="ECO:0000256" key="8">
    <source>
        <dbReference type="ARBA" id="ARBA00023049"/>
    </source>
</evidence>
<feature type="compositionally biased region" description="Pro residues" evidence="13">
    <location>
        <begin position="684"/>
        <end position="696"/>
    </location>
</feature>
<feature type="binding site" evidence="11">
    <location>
        <position position="462"/>
    </location>
    <ligand>
        <name>Zn(2+)</name>
        <dbReference type="ChEBI" id="CHEBI:29105"/>
        <note>catalytic</note>
    </ligand>
</feature>
<keyword evidence="9 12" id="KW-0865">Zymogen</keyword>
<feature type="chain" id="PRO_5019288290" description="Extracellular metalloproteinase" evidence="14">
    <location>
        <begin position="16"/>
        <end position="801"/>
    </location>
</feature>
<evidence type="ECO:0000256" key="9">
    <source>
        <dbReference type="ARBA" id="ARBA00023145"/>
    </source>
</evidence>
<feature type="active site" evidence="10">
    <location>
        <position position="459"/>
    </location>
</feature>
<accession>A0A423VHV7</accession>
<dbReference type="PANTHER" id="PTHR33478:SF1">
    <property type="entry name" value="EXTRACELLULAR METALLOPROTEINASE MEP"/>
    <property type="match status" value="1"/>
</dbReference>
<dbReference type="InterPro" id="IPR001842">
    <property type="entry name" value="Peptidase_M36"/>
</dbReference>
<dbReference type="EC" id="3.4.24.-" evidence="12"/>
<dbReference type="GO" id="GO:0004222">
    <property type="term" value="F:metalloendopeptidase activity"/>
    <property type="evidence" value="ECO:0007669"/>
    <property type="project" value="InterPro"/>
</dbReference>
<evidence type="ECO:0000256" key="14">
    <source>
        <dbReference type="SAM" id="SignalP"/>
    </source>
</evidence>
<keyword evidence="16" id="KW-1185">Reference proteome</keyword>
<dbReference type="InterPro" id="IPR050371">
    <property type="entry name" value="Fungal_virulence_M36"/>
</dbReference>
<dbReference type="Proteomes" id="UP000284375">
    <property type="component" value="Unassembled WGS sequence"/>
</dbReference>
<reference evidence="15 16" key="1">
    <citation type="submission" date="2015-09" db="EMBL/GenBank/DDBJ databases">
        <title>Host preference determinants of Valsa canker pathogens revealed by comparative genomics.</title>
        <authorList>
            <person name="Yin Z."/>
            <person name="Huang L."/>
        </authorList>
    </citation>
    <scope>NUCLEOTIDE SEQUENCE [LARGE SCALE GENOMIC DNA]</scope>
    <source>
        <strain evidence="15 16">YSFL</strain>
    </source>
</reference>
<dbReference type="SUPFAM" id="SSF55486">
    <property type="entry name" value="Metalloproteases ('zincins'), catalytic domain"/>
    <property type="match status" value="1"/>
</dbReference>
<keyword evidence="7 11" id="KW-0862">Zinc</keyword>
<keyword evidence="3 12" id="KW-0964">Secreted</keyword>
<keyword evidence="6 12" id="KW-0378">Hydrolase</keyword>